<evidence type="ECO:0000256" key="5">
    <source>
        <dbReference type="ARBA" id="ARBA00012064"/>
    </source>
</evidence>
<accession>A0AAP0HR10</accession>
<evidence type="ECO:0000313" key="8">
    <source>
        <dbReference type="Proteomes" id="UP001420932"/>
    </source>
</evidence>
<dbReference type="PANTHER" id="PTHR11941">
    <property type="entry name" value="ENOYL-COA HYDRATASE-RELATED"/>
    <property type="match status" value="1"/>
</dbReference>
<keyword evidence="6" id="KW-0443">Lipid metabolism</keyword>
<comment type="pathway">
    <text evidence="3">Lipid metabolism; fatty acid beta-oxidation.</text>
</comment>
<dbReference type="PANTHER" id="PTHR11941:SF75">
    <property type="entry name" value="ENOYL-COA HYDRATASE_ISOMERASE FAMILY PROTEIN"/>
    <property type="match status" value="1"/>
</dbReference>
<dbReference type="EC" id="5.3.3.8" evidence="5"/>
<keyword evidence="8" id="KW-1185">Reference proteome</keyword>
<dbReference type="FunFam" id="3.90.226.10:FF:000049">
    <property type="entry name" value="Enoyl-CoA delta isomerase 3"/>
    <property type="match status" value="1"/>
</dbReference>
<dbReference type="Proteomes" id="UP001420932">
    <property type="component" value="Unassembled WGS sequence"/>
</dbReference>
<dbReference type="InterPro" id="IPR029045">
    <property type="entry name" value="ClpP/crotonase-like_dom_sf"/>
</dbReference>
<comment type="caution">
    <text evidence="7">The sequence shown here is derived from an EMBL/GenBank/DDBJ whole genome shotgun (WGS) entry which is preliminary data.</text>
</comment>
<organism evidence="7 8">
    <name type="scientific">Stephania yunnanensis</name>
    <dbReference type="NCBI Taxonomy" id="152371"/>
    <lineage>
        <taxon>Eukaryota</taxon>
        <taxon>Viridiplantae</taxon>
        <taxon>Streptophyta</taxon>
        <taxon>Embryophyta</taxon>
        <taxon>Tracheophyta</taxon>
        <taxon>Spermatophyta</taxon>
        <taxon>Magnoliopsida</taxon>
        <taxon>Ranunculales</taxon>
        <taxon>Menispermaceae</taxon>
        <taxon>Menispermoideae</taxon>
        <taxon>Cissampelideae</taxon>
        <taxon>Stephania</taxon>
    </lineage>
</organism>
<protein>
    <recommendedName>
        <fullName evidence="5">Delta(3)-Delta(2)-enoyl-CoA isomerase</fullName>
        <ecNumber evidence="5">5.3.3.8</ecNumber>
    </recommendedName>
</protein>
<dbReference type="Pfam" id="PF00378">
    <property type="entry name" value="ECH_1"/>
    <property type="match status" value="1"/>
</dbReference>
<dbReference type="GO" id="GO:0004165">
    <property type="term" value="F:delta(3)-delta(2)-enoyl-CoA isomerase activity"/>
    <property type="evidence" value="ECO:0007669"/>
    <property type="project" value="UniProtKB-EC"/>
</dbReference>
<evidence type="ECO:0000313" key="7">
    <source>
        <dbReference type="EMBL" id="KAK9093421.1"/>
    </source>
</evidence>
<evidence type="ECO:0000256" key="4">
    <source>
        <dbReference type="ARBA" id="ARBA00005254"/>
    </source>
</evidence>
<dbReference type="GO" id="GO:0006635">
    <property type="term" value="P:fatty acid beta-oxidation"/>
    <property type="evidence" value="ECO:0007669"/>
    <property type="project" value="TreeGrafter"/>
</dbReference>
<dbReference type="CDD" id="cd06558">
    <property type="entry name" value="crotonase-like"/>
    <property type="match status" value="1"/>
</dbReference>
<gene>
    <name evidence="7" type="ORF">Syun_028332</name>
</gene>
<evidence type="ECO:0000256" key="1">
    <source>
        <dbReference type="ARBA" id="ARBA00000452"/>
    </source>
</evidence>
<comment type="catalytic activity">
    <reaction evidence="1">
        <text>a (3Z)-enoyl-CoA = a 4-saturated (2E)-enoyl-CoA</text>
        <dbReference type="Rhea" id="RHEA:45900"/>
        <dbReference type="ChEBI" id="CHEBI:85097"/>
        <dbReference type="ChEBI" id="CHEBI:85489"/>
        <dbReference type="EC" id="5.3.3.8"/>
    </reaction>
</comment>
<dbReference type="Gene3D" id="3.90.226.10">
    <property type="entry name" value="2-enoyl-CoA Hydratase, Chain A, domain 1"/>
    <property type="match status" value="1"/>
</dbReference>
<comment type="catalytic activity">
    <reaction evidence="2">
        <text>a (3E)-enoyl-CoA = a 4-saturated (2E)-enoyl-CoA</text>
        <dbReference type="Rhea" id="RHEA:45228"/>
        <dbReference type="ChEBI" id="CHEBI:58521"/>
        <dbReference type="ChEBI" id="CHEBI:85097"/>
        <dbReference type="EC" id="5.3.3.8"/>
    </reaction>
</comment>
<evidence type="ECO:0000256" key="3">
    <source>
        <dbReference type="ARBA" id="ARBA00005005"/>
    </source>
</evidence>
<name>A0AAP0HR10_9MAGN</name>
<dbReference type="GO" id="GO:0005777">
    <property type="term" value="C:peroxisome"/>
    <property type="evidence" value="ECO:0007669"/>
    <property type="project" value="TreeGrafter"/>
</dbReference>
<evidence type="ECO:0000256" key="6">
    <source>
        <dbReference type="ARBA" id="ARBA00023098"/>
    </source>
</evidence>
<reference evidence="7 8" key="1">
    <citation type="submission" date="2024-01" db="EMBL/GenBank/DDBJ databases">
        <title>Genome assemblies of Stephania.</title>
        <authorList>
            <person name="Yang L."/>
        </authorList>
    </citation>
    <scope>NUCLEOTIDE SEQUENCE [LARGE SCALE GENOMIC DNA]</scope>
    <source>
        <strain evidence="7">YNDBR</strain>
        <tissue evidence="7">Leaf</tissue>
    </source>
</reference>
<sequence>MSNADPSTSKGKGILVLAVDSLGLAQPSKPAAHPSWFGLAMCTLENRGDLFLLTLTGDNEHRINPSMIDKIRTALHQVRTEAKAGSVLITTAEGKFFSNGFDLAWAQAAGSGFRDRLHHMVESFRPVVADLISLPLPTIAAVTGHAAAAGLMLAISHDYVLMRKDRGVLYMSELDIGMTFPDYFMVVMRSKFASPIALRNVVLQAAKLKPMEALKMGIIDSVHESPKRHWRLLCASRRSWVLGSGMGTCIQRYVKLPSLRFAICLGWHTRKC</sequence>
<proteinExistence type="inferred from homology"/>
<dbReference type="AlphaFoldDB" id="A0AAP0HR10"/>
<dbReference type="SUPFAM" id="SSF52096">
    <property type="entry name" value="ClpP/crotonase"/>
    <property type="match status" value="1"/>
</dbReference>
<comment type="similarity">
    <text evidence="4">Belongs to the enoyl-CoA hydratase/isomerase family.</text>
</comment>
<evidence type="ECO:0000256" key="2">
    <source>
        <dbReference type="ARBA" id="ARBA00000765"/>
    </source>
</evidence>
<dbReference type="InterPro" id="IPR001753">
    <property type="entry name" value="Enoyl-CoA_hydra/iso"/>
</dbReference>
<dbReference type="EMBL" id="JBBNAF010000012">
    <property type="protein sequence ID" value="KAK9093421.1"/>
    <property type="molecule type" value="Genomic_DNA"/>
</dbReference>